<dbReference type="RefSeq" id="WP_153601780.1">
    <property type="nucleotide sequence ID" value="NZ_CEIH01000030.1"/>
</dbReference>
<dbReference type="Proteomes" id="UP000069526">
    <property type="component" value="Unassembled WGS sequence"/>
</dbReference>
<sequence length="45" mass="5025">MMKSTIKFKEVDADTLKNVSGGGIGDFIQGVFYELFNSAKPQKRK</sequence>
<dbReference type="AlphaFoldDB" id="A0A0Z8PDU2"/>
<evidence type="ECO:0008006" key="3">
    <source>
        <dbReference type="Google" id="ProtNLM"/>
    </source>
</evidence>
<proteinExistence type="predicted"/>
<gene>
    <name evidence="1" type="ORF">ERS132539_01611</name>
</gene>
<dbReference type="EMBL" id="FIJK01000042">
    <property type="protein sequence ID" value="CYW43919.1"/>
    <property type="molecule type" value="Genomic_DNA"/>
</dbReference>
<reference evidence="1 2" key="1">
    <citation type="submission" date="2016-02" db="EMBL/GenBank/DDBJ databases">
        <authorList>
            <consortium name="Pathogen Informatics"/>
        </authorList>
    </citation>
    <scope>NUCLEOTIDE SEQUENCE [LARGE SCALE GENOMIC DNA]</scope>
    <source>
        <strain evidence="1 2">SS1013</strain>
    </source>
</reference>
<protein>
    <recommendedName>
        <fullName evidence="3">Bacteriocin</fullName>
    </recommendedName>
</protein>
<name>A0A0Z8PDU2_STRSU</name>
<accession>A0A0Z8PDU2</accession>
<evidence type="ECO:0000313" key="2">
    <source>
        <dbReference type="Proteomes" id="UP000069526"/>
    </source>
</evidence>
<organism evidence="1 2">
    <name type="scientific">Streptococcus suis</name>
    <dbReference type="NCBI Taxonomy" id="1307"/>
    <lineage>
        <taxon>Bacteria</taxon>
        <taxon>Bacillati</taxon>
        <taxon>Bacillota</taxon>
        <taxon>Bacilli</taxon>
        <taxon>Lactobacillales</taxon>
        <taxon>Streptococcaceae</taxon>
        <taxon>Streptococcus</taxon>
    </lineage>
</organism>
<evidence type="ECO:0000313" key="1">
    <source>
        <dbReference type="EMBL" id="CYW43919.1"/>
    </source>
</evidence>